<protein>
    <submittedName>
        <fullName evidence="1">Uncharacterized protein</fullName>
    </submittedName>
</protein>
<name>A0A0E9WA33_ANGAN</name>
<organism evidence="1">
    <name type="scientific">Anguilla anguilla</name>
    <name type="common">European freshwater eel</name>
    <name type="synonym">Muraena anguilla</name>
    <dbReference type="NCBI Taxonomy" id="7936"/>
    <lineage>
        <taxon>Eukaryota</taxon>
        <taxon>Metazoa</taxon>
        <taxon>Chordata</taxon>
        <taxon>Craniata</taxon>
        <taxon>Vertebrata</taxon>
        <taxon>Euteleostomi</taxon>
        <taxon>Actinopterygii</taxon>
        <taxon>Neopterygii</taxon>
        <taxon>Teleostei</taxon>
        <taxon>Anguilliformes</taxon>
        <taxon>Anguillidae</taxon>
        <taxon>Anguilla</taxon>
    </lineage>
</organism>
<dbReference type="AlphaFoldDB" id="A0A0E9WA33"/>
<proteinExistence type="predicted"/>
<evidence type="ECO:0000313" key="1">
    <source>
        <dbReference type="EMBL" id="JAH86328.1"/>
    </source>
</evidence>
<dbReference type="EMBL" id="GBXM01022249">
    <property type="protein sequence ID" value="JAH86328.1"/>
    <property type="molecule type" value="Transcribed_RNA"/>
</dbReference>
<reference evidence="1" key="1">
    <citation type="submission" date="2014-11" db="EMBL/GenBank/DDBJ databases">
        <authorList>
            <person name="Amaro Gonzalez C."/>
        </authorList>
    </citation>
    <scope>NUCLEOTIDE SEQUENCE</scope>
</reference>
<reference evidence="1" key="2">
    <citation type="journal article" date="2015" name="Fish Shellfish Immunol.">
        <title>Early steps in the European eel (Anguilla anguilla)-Vibrio vulnificus interaction in the gills: Role of the RtxA13 toxin.</title>
        <authorList>
            <person name="Callol A."/>
            <person name="Pajuelo D."/>
            <person name="Ebbesson L."/>
            <person name="Teles M."/>
            <person name="MacKenzie S."/>
            <person name="Amaro C."/>
        </authorList>
    </citation>
    <scope>NUCLEOTIDE SEQUENCE</scope>
</reference>
<accession>A0A0E9WA33</accession>
<sequence>MFVGLVTCDVIYFPFIETPPVDTTVVNGRYISLFAYSHHKWCMSTKGNKSSNRMGKCKIHHFCKSI</sequence>